<dbReference type="SUPFAM" id="SSF51735">
    <property type="entry name" value="NAD(P)-binding Rossmann-fold domains"/>
    <property type="match status" value="1"/>
</dbReference>
<feature type="domain" description="Gfo/Idh/MocA-like oxidoreductase N-terminal" evidence="1">
    <location>
        <begin position="9"/>
        <end position="124"/>
    </location>
</feature>
<dbReference type="PANTHER" id="PTHR43708">
    <property type="entry name" value="CONSERVED EXPRESSED OXIDOREDUCTASE (EUROFUNG)"/>
    <property type="match status" value="1"/>
</dbReference>
<reference evidence="4" key="1">
    <citation type="journal article" date="2019" name="Int. J. Syst. Evol. Microbiol.">
        <title>The Global Catalogue of Microorganisms (GCM) 10K type strain sequencing project: providing services to taxonomists for standard genome sequencing and annotation.</title>
        <authorList>
            <consortium name="The Broad Institute Genomics Platform"/>
            <consortium name="The Broad Institute Genome Sequencing Center for Infectious Disease"/>
            <person name="Wu L."/>
            <person name="Ma J."/>
        </authorList>
    </citation>
    <scope>NUCLEOTIDE SEQUENCE [LARGE SCALE GENOMIC DNA]</scope>
    <source>
        <strain evidence="4">CGMCC 1.12286</strain>
    </source>
</reference>
<proteinExistence type="predicted"/>
<dbReference type="InterPro" id="IPR055170">
    <property type="entry name" value="GFO_IDH_MocA-like_dom"/>
</dbReference>
<dbReference type="InterPro" id="IPR051317">
    <property type="entry name" value="Gfo/Idh/MocA_oxidoreduct"/>
</dbReference>
<protein>
    <submittedName>
        <fullName evidence="3">Gfo/Idh/MocA family protein</fullName>
    </submittedName>
</protein>
<dbReference type="SUPFAM" id="SSF55347">
    <property type="entry name" value="Glyceraldehyde-3-phosphate dehydrogenase-like, C-terminal domain"/>
    <property type="match status" value="1"/>
</dbReference>
<dbReference type="Gene3D" id="3.40.50.720">
    <property type="entry name" value="NAD(P)-binding Rossmann-like Domain"/>
    <property type="match status" value="1"/>
</dbReference>
<dbReference type="InterPro" id="IPR036291">
    <property type="entry name" value="NAD(P)-bd_dom_sf"/>
</dbReference>
<name>A0ABW4JGK8_9BACL</name>
<dbReference type="RefSeq" id="WP_377943431.1">
    <property type="nucleotide sequence ID" value="NZ_JBHUCX010000029.1"/>
</dbReference>
<dbReference type="EMBL" id="JBHUCX010000029">
    <property type="protein sequence ID" value="MFD1675551.1"/>
    <property type="molecule type" value="Genomic_DNA"/>
</dbReference>
<comment type="caution">
    <text evidence="3">The sequence shown here is derived from an EMBL/GenBank/DDBJ whole genome shotgun (WGS) entry which is preliminary data.</text>
</comment>
<evidence type="ECO:0000259" key="2">
    <source>
        <dbReference type="Pfam" id="PF22725"/>
    </source>
</evidence>
<keyword evidence="4" id="KW-1185">Reference proteome</keyword>
<dbReference type="Gene3D" id="3.30.360.10">
    <property type="entry name" value="Dihydrodipicolinate Reductase, domain 2"/>
    <property type="match status" value="1"/>
</dbReference>
<dbReference type="Proteomes" id="UP001597079">
    <property type="component" value="Unassembled WGS sequence"/>
</dbReference>
<gene>
    <name evidence="3" type="ORF">ACFSB2_12685</name>
</gene>
<dbReference type="InterPro" id="IPR000683">
    <property type="entry name" value="Gfo/Idh/MocA-like_OxRdtase_N"/>
</dbReference>
<evidence type="ECO:0000313" key="3">
    <source>
        <dbReference type="EMBL" id="MFD1675551.1"/>
    </source>
</evidence>
<feature type="domain" description="GFO/IDH/MocA-like oxidoreductase" evidence="2">
    <location>
        <begin position="134"/>
        <end position="253"/>
    </location>
</feature>
<dbReference type="Pfam" id="PF01408">
    <property type="entry name" value="GFO_IDH_MocA"/>
    <property type="match status" value="1"/>
</dbReference>
<accession>A0ABW4JGK8</accession>
<evidence type="ECO:0000259" key="1">
    <source>
        <dbReference type="Pfam" id="PF01408"/>
    </source>
</evidence>
<organism evidence="3 4">
    <name type="scientific">Alicyclobacillus fodiniaquatilis</name>
    <dbReference type="NCBI Taxonomy" id="1661150"/>
    <lineage>
        <taxon>Bacteria</taxon>
        <taxon>Bacillati</taxon>
        <taxon>Bacillota</taxon>
        <taxon>Bacilli</taxon>
        <taxon>Bacillales</taxon>
        <taxon>Alicyclobacillaceae</taxon>
        <taxon>Alicyclobacillus</taxon>
    </lineage>
</organism>
<evidence type="ECO:0000313" key="4">
    <source>
        <dbReference type="Proteomes" id="UP001597079"/>
    </source>
</evidence>
<sequence>MPLQLIQVGLGAHGLGVAQSDVLMAQDFTFCGIVDIDESRLRQASQLLQVEPAQCYTDYKTAFTQGGADAVYITAASPFHYDICKCALEENLHVLVEKPFVTEIDQGKELVAIAKRKGLKLMVDQNYRWVKSVLTLKREIGRQALGEPMFVDAKFFYSHEGKPYQRQMQDYMLFEMGIHHIDMMRFLFDENIHTVRGRTWNTPGSGYLGDPHVYAVYELDGGMPIFYIGSLLTQGLSSPWEGQWRVQCTKGSIHLDDLGAGYGVYLVNEVQEAAKVDDVIPKHESIRGVLAEFADAILHDRAPLSSGEDNLLTLAALNATSDSSRDGKACCPMDYLQ</sequence>
<dbReference type="Pfam" id="PF22725">
    <property type="entry name" value="GFO_IDH_MocA_C3"/>
    <property type="match status" value="1"/>
</dbReference>
<dbReference type="PANTHER" id="PTHR43708:SF8">
    <property type="entry name" value="OXIDOREDUCTASE"/>
    <property type="match status" value="1"/>
</dbReference>